<name>A0A6V7PXL0_ANACO</name>
<protein>
    <submittedName>
        <fullName evidence="1">Uncharacterized protein</fullName>
    </submittedName>
</protein>
<evidence type="ECO:0000313" key="1">
    <source>
        <dbReference type="EMBL" id="CAD1835664.1"/>
    </source>
</evidence>
<reference evidence="1" key="1">
    <citation type="submission" date="2020-07" db="EMBL/GenBank/DDBJ databases">
        <authorList>
            <person name="Lin J."/>
        </authorList>
    </citation>
    <scope>NUCLEOTIDE SEQUENCE</scope>
</reference>
<accession>A0A6V7PXL0</accession>
<gene>
    <name evidence="1" type="ORF">CB5_LOCUS18875</name>
</gene>
<dbReference type="EMBL" id="LR862153">
    <property type="protein sequence ID" value="CAD1835664.1"/>
    <property type="molecule type" value="Genomic_DNA"/>
</dbReference>
<dbReference type="AlphaFoldDB" id="A0A6V7PXL0"/>
<proteinExistence type="predicted"/>
<organism evidence="1">
    <name type="scientific">Ananas comosus var. bracteatus</name>
    <name type="common">red pineapple</name>
    <dbReference type="NCBI Taxonomy" id="296719"/>
    <lineage>
        <taxon>Eukaryota</taxon>
        <taxon>Viridiplantae</taxon>
        <taxon>Streptophyta</taxon>
        <taxon>Embryophyta</taxon>
        <taxon>Tracheophyta</taxon>
        <taxon>Spermatophyta</taxon>
        <taxon>Magnoliopsida</taxon>
        <taxon>Liliopsida</taxon>
        <taxon>Poales</taxon>
        <taxon>Bromeliaceae</taxon>
        <taxon>Bromelioideae</taxon>
        <taxon>Ananas</taxon>
    </lineage>
</organism>
<sequence>MPPEVSTVTAGPVDILLQSGDRRDILTSGYFDPTSVQWCALGDARVHFTYTSGLIPRRRVFFSGKVVVHPTREPSGVLFVLGLHARCEQVLQAMSFGTRREVVVVILLYPLVRRADTKETLREWTEELCICGGSGQLIGQ</sequence>